<evidence type="ECO:0000256" key="7">
    <source>
        <dbReference type="ARBA" id="ARBA00048488"/>
    </source>
</evidence>
<dbReference type="GO" id="GO:0033743">
    <property type="term" value="F:peptide-methionine (R)-S-oxide reductase activity"/>
    <property type="evidence" value="ECO:0007669"/>
    <property type="project" value="UniProtKB-EC"/>
</dbReference>
<dbReference type="Gene3D" id="2.170.150.20">
    <property type="entry name" value="Peptide methionine sulfoxide reductase"/>
    <property type="match status" value="1"/>
</dbReference>
<accession>A0A4R8I6G5</accession>
<protein>
    <recommendedName>
        <fullName evidence="3">peptide-methionine (R)-S-oxide reductase</fullName>
        <ecNumber evidence="3">1.8.4.12</ecNumber>
    </recommendedName>
</protein>
<evidence type="ECO:0000256" key="8">
    <source>
        <dbReference type="SAM" id="MobiDB-lite"/>
    </source>
</evidence>
<comment type="caution">
    <text evidence="10">The sequence shown here is derived from an EMBL/GenBank/DDBJ whole genome shotgun (WGS) entry which is preliminary data.</text>
</comment>
<dbReference type="EC" id="1.8.4.12" evidence="3"/>
<comment type="similarity">
    <text evidence="2">Belongs to the MsrB Met sulfoxide reductase family.</text>
</comment>
<reference evidence="10 11" key="1">
    <citation type="submission" date="2019-03" db="EMBL/GenBank/DDBJ databases">
        <title>Genomic Encyclopedia of Type Strains, Phase III (KMG-III): the genomes of soil and plant-associated and newly described type strains.</title>
        <authorList>
            <person name="Whitman W."/>
        </authorList>
    </citation>
    <scope>NUCLEOTIDE SEQUENCE [LARGE SCALE GENOMIC DNA]</scope>
    <source>
        <strain evidence="10 11">CGMCC 1.12802</strain>
    </source>
</reference>
<sequence>MKNVFFLILMTSFLQQCTQKKVDLTKQPQQKTMEDNTHANNPYYSRTDRTKLNVSNEEWKKILPAEVYAIAREANTEYPFTGKYNEFDELGEYYCAVCGNHLFRSSSKFASTCGWPSFFEADKEGVSYKRDSTHGMERIEVLCKRCDSHLGHVFNDGPPPTGTRYCMNSVSLDFQADSKK</sequence>
<evidence type="ECO:0000256" key="5">
    <source>
        <dbReference type="ARBA" id="ARBA00022833"/>
    </source>
</evidence>
<keyword evidence="4" id="KW-0479">Metal-binding</keyword>
<feature type="region of interest" description="Disordered" evidence="8">
    <location>
        <begin position="25"/>
        <end position="46"/>
    </location>
</feature>
<dbReference type="GO" id="GO:0046872">
    <property type="term" value="F:metal ion binding"/>
    <property type="evidence" value="ECO:0007669"/>
    <property type="project" value="UniProtKB-KW"/>
</dbReference>
<keyword evidence="11" id="KW-1185">Reference proteome</keyword>
<dbReference type="GO" id="GO:0030091">
    <property type="term" value="P:protein repair"/>
    <property type="evidence" value="ECO:0007669"/>
    <property type="project" value="InterPro"/>
</dbReference>
<dbReference type="Proteomes" id="UP000295313">
    <property type="component" value="Unassembled WGS sequence"/>
</dbReference>
<keyword evidence="6" id="KW-0560">Oxidoreductase</keyword>
<evidence type="ECO:0000259" key="9">
    <source>
        <dbReference type="PROSITE" id="PS51790"/>
    </source>
</evidence>
<dbReference type="EMBL" id="SOEO01000002">
    <property type="protein sequence ID" value="TDX84557.1"/>
    <property type="molecule type" value="Genomic_DNA"/>
</dbReference>
<evidence type="ECO:0000256" key="6">
    <source>
        <dbReference type="ARBA" id="ARBA00023002"/>
    </source>
</evidence>
<evidence type="ECO:0000313" key="10">
    <source>
        <dbReference type="EMBL" id="TDX84557.1"/>
    </source>
</evidence>
<dbReference type="InterPro" id="IPR011057">
    <property type="entry name" value="Mss4-like_sf"/>
</dbReference>
<dbReference type="GO" id="GO:0005737">
    <property type="term" value="C:cytoplasm"/>
    <property type="evidence" value="ECO:0007669"/>
    <property type="project" value="TreeGrafter"/>
</dbReference>
<proteinExistence type="inferred from homology"/>
<evidence type="ECO:0000256" key="3">
    <source>
        <dbReference type="ARBA" id="ARBA00012499"/>
    </source>
</evidence>
<evidence type="ECO:0000256" key="4">
    <source>
        <dbReference type="ARBA" id="ARBA00022723"/>
    </source>
</evidence>
<dbReference type="SUPFAM" id="SSF51316">
    <property type="entry name" value="Mss4-like"/>
    <property type="match status" value="1"/>
</dbReference>
<dbReference type="PANTHER" id="PTHR10173">
    <property type="entry name" value="METHIONINE SULFOXIDE REDUCTASE"/>
    <property type="match status" value="1"/>
</dbReference>
<evidence type="ECO:0000256" key="1">
    <source>
        <dbReference type="ARBA" id="ARBA00001947"/>
    </source>
</evidence>
<feature type="domain" description="MsrB" evidence="9">
    <location>
        <begin position="56"/>
        <end position="177"/>
    </location>
</feature>
<dbReference type="InterPro" id="IPR002579">
    <property type="entry name" value="Met_Sox_Rdtase_MsrB_dom"/>
</dbReference>
<dbReference type="FunFam" id="2.170.150.20:FF:000001">
    <property type="entry name" value="Peptide methionine sulfoxide reductase MsrB"/>
    <property type="match status" value="1"/>
</dbReference>
<evidence type="ECO:0000256" key="2">
    <source>
        <dbReference type="ARBA" id="ARBA00007174"/>
    </source>
</evidence>
<evidence type="ECO:0000313" key="11">
    <source>
        <dbReference type="Proteomes" id="UP000295313"/>
    </source>
</evidence>
<comment type="cofactor">
    <cofactor evidence="1">
        <name>Zn(2+)</name>
        <dbReference type="ChEBI" id="CHEBI:29105"/>
    </cofactor>
</comment>
<dbReference type="PANTHER" id="PTHR10173:SF52">
    <property type="entry name" value="METHIONINE-R-SULFOXIDE REDUCTASE B1"/>
    <property type="match status" value="1"/>
</dbReference>
<dbReference type="NCBIfam" id="TIGR00357">
    <property type="entry name" value="peptide-methionine (R)-S-oxide reductase MsrB"/>
    <property type="match status" value="1"/>
</dbReference>
<dbReference type="PROSITE" id="PS51790">
    <property type="entry name" value="MSRB"/>
    <property type="match status" value="1"/>
</dbReference>
<name>A0A4R8I6G5_9FLAO</name>
<organism evidence="10 11">
    <name type="scientific">Epilithonimonas xixisoli</name>
    <dbReference type="NCBI Taxonomy" id="1476462"/>
    <lineage>
        <taxon>Bacteria</taxon>
        <taxon>Pseudomonadati</taxon>
        <taxon>Bacteroidota</taxon>
        <taxon>Flavobacteriia</taxon>
        <taxon>Flavobacteriales</taxon>
        <taxon>Weeksellaceae</taxon>
        <taxon>Chryseobacterium group</taxon>
        <taxon>Epilithonimonas</taxon>
    </lineage>
</organism>
<gene>
    <name evidence="10" type="ORF">B0I22_2180</name>
</gene>
<comment type="catalytic activity">
    <reaction evidence="7">
        <text>L-methionyl-[protein] + [thioredoxin]-disulfide + H2O = L-methionyl-(R)-S-oxide-[protein] + [thioredoxin]-dithiol</text>
        <dbReference type="Rhea" id="RHEA:24164"/>
        <dbReference type="Rhea" id="RHEA-COMP:10698"/>
        <dbReference type="Rhea" id="RHEA-COMP:10700"/>
        <dbReference type="Rhea" id="RHEA-COMP:12313"/>
        <dbReference type="Rhea" id="RHEA-COMP:12314"/>
        <dbReference type="ChEBI" id="CHEBI:15377"/>
        <dbReference type="ChEBI" id="CHEBI:16044"/>
        <dbReference type="ChEBI" id="CHEBI:29950"/>
        <dbReference type="ChEBI" id="CHEBI:45764"/>
        <dbReference type="ChEBI" id="CHEBI:50058"/>
        <dbReference type="EC" id="1.8.4.12"/>
    </reaction>
</comment>
<dbReference type="InterPro" id="IPR028427">
    <property type="entry name" value="Met_Sox_Rdtase_MsrB"/>
</dbReference>
<keyword evidence="5" id="KW-0862">Zinc</keyword>
<dbReference type="AlphaFoldDB" id="A0A4R8I6G5"/>
<dbReference type="GO" id="GO:0006979">
    <property type="term" value="P:response to oxidative stress"/>
    <property type="evidence" value="ECO:0007669"/>
    <property type="project" value="InterPro"/>
</dbReference>
<dbReference type="Pfam" id="PF01641">
    <property type="entry name" value="SelR"/>
    <property type="match status" value="1"/>
</dbReference>